<reference evidence="8" key="1">
    <citation type="submission" date="2016-10" db="EMBL/GenBank/DDBJ databases">
        <authorList>
            <person name="Varghese N."/>
            <person name="Submissions S."/>
        </authorList>
    </citation>
    <scope>NUCLEOTIDE SEQUENCE [LARGE SCALE GENOMIC DNA]</scope>
    <source>
        <strain evidence="8">LMG 26416</strain>
    </source>
</reference>
<dbReference type="AlphaFoldDB" id="A0A1H7RVI1"/>
<dbReference type="PANTHER" id="PTHR38776">
    <property type="entry name" value="MLTA-INTERACTING PROTEIN-RELATED"/>
    <property type="match status" value="1"/>
</dbReference>
<dbReference type="InterPro" id="IPR010583">
    <property type="entry name" value="MipA"/>
</dbReference>
<protein>
    <submittedName>
        <fullName evidence="7">Outer membrane protein</fullName>
    </submittedName>
</protein>
<comment type="similarity">
    <text evidence="2">Belongs to the MipA/OmpV family.</text>
</comment>
<keyword evidence="3 6" id="KW-0732">Signal</keyword>
<keyword evidence="5" id="KW-0998">Cell outer membrane</keyword>
<proteinExistence type="inferred from homology"/>
<dbReference type="EMBL" id="FOAJ01000010">
    <property type="protein sequence ID" value="SEL63724.1"/>
    <property type="molecule type" value="Genomic_DNA"/>
</dbReference>
<evidence type="ECO:0000256" key="4">
    <source>
        <dbReference type="ARBA" id="ARBA00023136"/>
    </source>
</evidence>
<dbReference type="Proteomes" id="UP000199120">
    <property type="component" value="Unassembled WGS sequence"/>
</dbReference>
<sequence>MKKKPLFVRPIFMTVVASTVLSSGVAWAGEAADAENPGLTILSNATNVTHWGLGAGVGVKESPYQGYGTKVQPFPLVYFDNKWVRLLGTTVDVKIGSWDGVSIALRGKYSLGDGYSGSDAPILNGMQDRNGAFWYGPALAWRTAFGTLSADYLVSGNKGQQASIDYSKSFDFGNFSLTPHVGADWFSSKYVDYYYGVPSYDARPGRQAYSGTASWNTSLGTRIGYRLTQHQRVQLDVGVTRLGGGITDSPLVGKRFTPEVRIGYNYQFK</sequence>
<evidence type="ECO:0000256" key="3">
    <source>
        <dbReference type="ARBA" id="ARBA00022729"/>
    </source>
</evidence>
<dbReference type="STRING" id="416943.SAMN05445871_5569"/>
<evidence type="ECO:0000313" key="8">
    <source>
        <dbReference type="Proteomes" id="UP000199120"/>
    </source>
</evidence>
<keyword evidence="8" id="KW-1185">Reference proteome</keyword>
<evidence type="ECO:0000313" key="7">
    <source>
        <dbReference type="EMBL" id="SEL63724.1"/>
    </source>
</evidence>
<dbReference type="GO" id="GO:0009252">
    <property type="term" value="P:peptidoglycan biosynthetic process"/>
    <property type="evidence" value="ECO:0007669"/>
    <property type="project" value="TreeGrafter"/>
</dbReference>
<feature type="signal peptide" evidence="6">
    <location>
        <begin position="1"/>
        <end position="28"/>
    </location>
</feature>
<evidence type="ECO:0000256" key="6">
    <source>
        <dbReference type="SAM" id="SignalP"/>
    </source>
</evidence>
<gene>
    <name evidence="7" type="ORF">SAMN05192542_110194</name>
</gene>
<keyword evidence="4" id="KW-0472">Membrane</keyword>
<dbReference type="GO" id="GO:0009279">
    <property type="term" value="C:cell outer membrane"/>
    <property type="evidence" value="ECO:0007669"/>
    <property type="project" value="UniProtKB-SubCell"/>
</dbReference>
<dbReference type="Pfam" id="PF06629">
    <property type="entry name" value="MipA"/>
    <property type="match status" value="1"/>
</dbReference>
<evidence type="ECO:0000256" key="1">
    <source>
        <dbReference type="ARBA" id="ARBA00004442"/>
    </source>
</evidence>
<name>A0A1H7RVI1_9BURK</name>
<feature type="chain" id="PRO_5030029237" evidence="6">
    <location>
        <begin position="29"/>
        <end position="269"/>
    </location>
</feature>
<evidence type="ECO:0000256" key="5">
    <source>
        <dbReference type="ARBA" id="ARBA00023237"/>
    </source>
</evidence>
<organism evidence="7 8">
    <name type="scientific">Paraburkholderia caballeronis</name>
    <dbReference type="NCBI Taxonomy" id="416943"/>
    <lineage>
        <taxon>Bacteria</taxon>
        <taxon>Pseudomonadati</taxon>
        <taxon>Pseudomonadota</taxon>
        <taxon>Betaproteobacteria</taxon>
        <taxon>Burkholderiales</taxon>
        <taxon>Burkholderiaceae</taxon>
        <taxon>Paraburkholderia</taxon>
    </lineage>
</organism>
<comment type="subcellular location">
    <subcellularLocation>
        <location evidence="1">Cell outer membrane</location>
    </subcellularLocation>
</comment>
<accession>A0A1H7RVI1</accession>
<dbReference type="PANTHER" id="PTHR38776:SF1">
    <property type="entry name" value="MLTA-INTERACTING PROTEIN-RELATED"/>
    <property type="match status" value="1"/>
</dbReference>
<dbReference type="RefSeq" id="WP_244283959.1">
    <property type="nucleotide sequence ID" value="NZ_FNSR01000003.1"/>
</dbReference>
<evidence type="ECO:0000256" key="2">
    <source>
        <dbReference type="ARBA" id="ARBA00005722"/>
    </source>
</evidence>